<proteinExistence type="predicted"/>
<name>A0A7Y0X572_VIBPH</name>
<evidence type="ECO:0000313" key="1">
    <source>
        <dbReference type="EMBL" id="NMU25294.1"/>
    </source>
</evidence>
<protein>
    <submittedName>
        <fullName evidence="1">Uncharacterized protein</fullName>
    </submittedName>
</protein>
<comment type="caution">
    <text evidence="1">The sequence shown here is derived from an EMBL/GenBank/DDBJ whole genome shotgun (WGS) entry which is preliminary data.</text>
</comment>
<dbReference type="EMBL" id="JABCLD010000972">
    <property type="protein sequence ID" value="NMU25294.1"/>
    <property type="molecule type" value="Genomic_DNA"/>
</dbReference>
<dbReference type="AlphaFoldDB" id="A0A7Y0X572"/>
<feature type="non-terminal residue" evidence="1">
    <location>
        <position position="1"/>
    </location>
</feature>
<evidence type="ECO:0000313" key="2">
    <source>
        <dbReference type="Proteomes" id="UP000555836"/>
    </source>
</evidence>
<sequence length="83" mass="9730">KLAGESTYFLPFNRGTRDGGAGNDQPENGYGTEYLWQEILEPEALLKILARYMHLHVQHEEDDLGRIKKKESLIFPRYHQWNV</sequence>
<feature type="non-terminal residue" evidence="1">
    <location>
        <position position="83"/>
    </location>
</feature>
<reference evidence="1 2" key="1">
    <citation type="submission" date="2020-04" db="EMBL/GenBank/DDBJ databases">
        <title>Whole-genome sequencing of Vibrio spp. from China reveals different genetic environments of blaCTX-M-14 among diverse lineages.</title>
        <authorList>
            <person name="Zheng Z."/>
            <person name="Ye L."/>
            <person name="Chen S."/>
        </authorList>
    </citation>
    <scope>NUCLEOTIDE SEQUENCE [LARGE SCALE GENOMIC DNA]</scope>
    <source>
        <strain evidence="1 2">Vb0574</strain>
    </source>
</reference>
<accession>A0A7Y0X572</accession>
<organism evidence="1 2">
    <name type="scientific">Vibrio parahaemolyticus</name>
    <dbReference type="NCBI Taxonomy" id="670"/>
    <lineage>
        <taxon>Bacteria</taxon>
        <taxon>Pseudomonadati</taxon>
        <taxon>Pseudomonadota</taxon>
        <taxon>Gammaproteobacteria</taxon>
        <taxon>Vibrionales</taxon>
        <taxon>Vibrionaceae</taxon>
        <taxon>Vibrio</taxon>
    </lineage>
</organism>
<gene>
    <name evidence="1" type="ORF">HKB21_06635</name>
</gene>
<dbReference type="Proteomes" id="UP000555836">
    <property type="component" value="Unassembled WGS sequence"/>
</dbReference>